<evidence type="ECO:0000313" key="2">
    <source>
        <dbReference type="EMBL" id="KZT69509.1"/>
    </source>
</evidence>
<keyword evidence="3" id="KW-1185">Reference proteome</keyword>
<feature type="transmembrane region" description="Helical" evidence="1">
    <location>
        <begin position="23"/>
        <end position="41"/>
    </location>
</feature>
<evidence type="ECO:0000313" key="3">
    <source>
        <dbReference type="Proteomes" id="UP000076727"/>
    </source>
</evidence>
<accession>A0A165QIF7</accession>
<keyword evidence="1" id="KW-0812">Transmembrane</keyword>
<feature type="transmembrane region" description="Helical" evidence="1">
    <location>
        <begin position="53"/>
        <end position="74"/>
    </location>
</feature>
<feature type="transmembrane region" description="Helical" evidence="1">
    <location>
        <begin position="106"/>
        <end position="128"/>
    </location>
</feature>
<keyword evidence="1" id="KW-1133">Transmembrane helix</keyword>
<organism evidence="2 3">
    <name type="scientific">Daedalea quercina L-15889</name>
    <dbReference type="NCBI Taxonomy" id="1314783"/>
    <lineage>
        <taxon>Eukaryota</taxon>
        <taxon>Fungi</taxon>
        <taxon>Dikarya</taxon>
        <taxon>Basidiomycota</taxon>
        <taxon>Agaricomycotina</taxon>
        <taxon>Agaricomycetes</taxon>
        <taxon>Polyporales</taxon>
        <taxon>Fomitopsis</taxon>
    </lineage>
</organism>
<dbReference type="AlphaFoldDB" id="A0A165QIF7"/>
<evidence type="ECO:0000256" key="1">
    <source>
        <dbReference type="SAM" id="Phobius"/>
    </source>
</evidence>
<keyword evidence="1" id="KW-0472">Membrane</keyword>
<feature type="transmembrane region" description="Helical" evidence="1">
    <location>
        <begin position="140"/>
        <end position="168"/>
    </location>
</feature>
<feature type="transmembrane region" description="Helical" evidence="1">
    <location>
        <begin position="230"/>
        <end position="254"/>
    </location>
</feature>
<dbReference type="EMBL" id="KV429057">
    <property type="protein sequence ID" value="KZT69509.1"/>
    <property type="molecule type" value="Genomic_DNA"/>
</dbReference>
<dbReference type="OrthoDB" id="3269446at2759"/>
<feature type="transmembrane region" description="Helical" evidence="1">
    <location>
        <begin position="188"/>
        <end position="210"/>
    </location>
</feature>
<protein>
    <submittedName>
        <fullName evidence="2">Uncharacterized protein</fullName>
    </submittedName>
</protein>
<name>A0A165QIF7_9APHY</name>
<proteinExistence type="predicted"/>
<reference evidence="2 3" key="1">
    <citation type="journal article" date="2016" name="Mol. Biol. Evol.">
        <title>Comparative Genomics of Early-Diverging Mushroom-Forming Fungi Provides Insights into the Origins of Lignocellulose Decay Capabilities.</title>
        <authorList>
            <person name="Nagy L.G."/>
            <person name="Riley R."/>
            <person name="Tritt A."/>
            <person name="Adam C."/>
            <person name="Daum C."/>
            <person name="Floudas D."/>
            <person name="Sun H."/>
            <person name="Yadav J.S."/>
            <person name="Pangilinan J."/>
            <person name="Larsson K.H."/>
            <person name="Matsuura K."/>
            <person name="Barry K."/>
            <person name="Labutti K."/>
            <person name="Kuo R."/>
            <person name="Ohm R.A."/>
            <person name="Bhattacharya S.S."/>
            <person name="Shirouzu T."/>
            <person name="Yoshinaga Y."/>
            <person name="Martin F.M."/>
            <person name="Grigoriev I.V."/>
            <person name="Hibbett D.S."/>
        </authorList>
    </citation>
    <scope>NUCLEOTIDE SEQUENCE [LARGE SCALE GENOMIC DNA]</scope>
    <source>
        <strain evidence="2 3">L-15889</strain>
    </source>
</reference>
<gene>
    <name evidence="2" type="ORF">DAEQUDRAFT_737983</name>
</gene>
<dbReference type="Proteomes" id="UP000076727">
    <property type="component" value="Unassembled WGS sequence"/>
</dbReference>
<sequence length="378" mass="42373">MSCPSPSAFPIDEAQLVSLFMESITYGIHAVTFTMCMYTWFTDRRKRHSRSWPWMSVAVILFAIGTLDVSFNFYHNLEAFLLYKGTGGAEAVFDRQSNWANVMRSVWARLSAMISDAALICRCYIVYAKFGQRWQVDAKFVLRWTVAGLPVLLWLGATACAIGDIVMLSTLDSSCSIPDTPSLRQYLTGYYVMTLVLNVLATGLIVYRIWDVHHQTTAFVRHNWLGSDRIANVIRIFVESALLYTVSVAVSVIVELAKSNAYYGTSDTSVELAGITFDLIIIRIWRGITAEQTPAFVQSLDRERAARRHTRGRISVDSLDIATIGIPKPVFAASSDREFADWRDARDEESYDHSGLVPSPIAVHLHTVSISVVDKNDS</sequence>